<keyword evidence="6 7" id="KW-0472">Membrane</keyword>
<keyword evidence="9" id="KW-1185">Reference proteome</keyword>
<evidence type="ECO:0000256" key="1">
    <source>
        <dbReference type="ARBA" id="ARBA00004651"/>
    </source>
</evidence>
<name>A0A5N6RYM1_9BIFI</name>
<feature type="transmembrane region" description="Helical" evidence="7">
    <location>
        <begin position="332"/>
        <end position="349"/>
    </location>
</feature>
<dbReference type="InterPro" id="IPR052923">
    <property type="entry name" value="UPF0718"/>
</dbReference>
<feature type="transmembrane region" description="Helical" evidence="7">
    <location>
        <begin position="183"/>
        <end position="204"/>
    </location>
</feature>
<feature type="transmembrane region" description="Helical" evidence="7">
    <location>
        <begin position="113"/>
        <end position="133"/>
    </location>
</feature>
<dbReference type="PANTHER" id="PTHR34184">
    <property type="entry name" value="UPF0718 PROTEIN YCGR"/>
    <property type="match status" value="1"/>
</dbReference>
<feature type="transmembrane region" description="Helical" evidence="7">
    <location>
        <begin position="396"/>
        <end position="419"/>
    </location>
</feature>
<dbReference type="AlphaFoldDB" id="A0A5N6RYM1"/>
<dbReference type="Pfam" id="PF03773">
    <property type="entry name" value="ArsP_1"/>
    <property type="match status" value="1"/>
</dbReference>
<keyword evidence="3" id="KW-1003">Cell membrane</keyword>
<comment type="caution">
    <text evidence="8">The sequence shown here is derived from an EMBL/GenBank/DDBJ whole genome shotgun (WGS) entry which is preliminary data.</text>
</comment>
<feature type="transmembrane region" description="Helical" evidence="7">
    <location>
        <begin position="302"/>
        <end position="320"/>
    </location>
</feature>
<keyword evidence="5 7" id="KW-1133">Transmembrane helix</keyword>
<evidence type="ECO:0000256" key="6">
    <source>
        <dbReference type="ARBA" id="ARBA00023136"/>
    </source>
</evidence>
<protein>
    <submittedName>
        <fullName evidence="8">Permease</fullName>
    </submittedName>
</protein>
<evidence type="ECO:0000256" key="5">
    <source>
        <dbReference type="ARBA" id="ARBA00022989"/>
    </source>
</evidence>
<reference evidence="8 9" key="1">
    <citation type="submission" date="2018-04" db="EMBL/GenBank/DDBJ databases">
        <authorList>
            <person name="Eckel V.P."/>
            <person name="Vogel R.F."/>
        </authorList>
    </citation>
    <scope>NUCLEOTIDE SEQUENCE [LARGE SCALE GENOMIC DNA]</scope>
    <source>
        <strain evidence="9">TMW 2.1764</strain>
    </source>
</reference>
<keyword evidence="4 7" id="KW-0812">Transmembrane</keyword>
<evidence type="ECO:0000256" key="7">
    <source>
        <dbReference type="SAM" id="Phobius"/>
    </source>
</evidence>
<accession>A0A5N6RYM1</accession>
<dbReference type="PANTHER" id="PTHR34184:SF4">
    <property type="entry name" value="UPF0718 PROTEIN YCGR"/>
    <property type="match status" value="1"/>
</dbReference>
<evidence type="ECO:0000313" key="9">
    <source>
        <dbReference type="Proteomes" id="UP000325415"/>
    </source>
</evidence>
<dbReference type="EMBL" id="QDAG01000013">
    <property type="protein sequence ID" value="KAE8126452.1"/>
    <property type="molecule type" value="Genomic_DNA"/>
</dbReference>
<dbReference type="GO" id="GO:0005886">
    <property type="term" value="C:plasma membrane"/>
    <property type="evidence" value="ECO:0007669"/>
    <property type="project" value="UniProtKB-SubCell"/>
</dbReference>
<feature type="transmembrane region" description="Helical" evidence="7">
    <location>
        <begin position="355"/>
        <end position="376"/>
    </location>
</feature>
<evidence type="ECO:0000256" key="4">
    <source>
        <dbReference type="ARBA" id="ARBA00022692"/>
    </source>
</evidence>
<dbReference type="Proteomes" id="UP000325415">
    <property type="component" value="Unassembled WGS sequence"/>
</dbReference>
<proteinExistence type="inferred from homology"/>
<dbReference type="InterPro" id="IPR005524">
    <property type="entry name" value="DUF318"/>
</dbReference>
<evidence type="ECO:0000313" key="8">
    <source>
        <dbReference type="EMBL" id="KAE8126452.1"/>
    </source>
</evidence>
<feature type="transmembrane region" description="Helical" evidence="7">
    <location>
        <begin position="216"/>
        <end position="233"/>
    </location>
</feature>
<comment type="subcellular location">
    <subcellularLocation>
        <location evidence="1">Cell membrane</location>
        <topology evidence="1">Multi-pass membrane protein</topology>
    </subcellularLocation>
</comment>
<evidence type="ECO:0000256" key="2">
    <source>
        <dbReference type="ARBA" id="ARBA00006386"/>
    </source>
</evidence>
<comment type="similarity">
    <text evidence="2">Belongs to the UPF0718 family.</text>
</comment>
<evidence type="ECO:0000256" key="3">
    <source>
        <dbReference type="ARBA" id="ARBA00022475"/>
    </source>
</evidence>
<feature type="transmembrane region" description="Helical" evidence="7">
    <location>
        <begin position="75"/>
        <end position="93"/>
    </location>
</feature>
<sequence>MSQSFRCAPVPYRVGQACHRARSTPSLPSIVSLMTLPCEVRLSENCACSINRRSFCVMAYNVPVIRARHQLTFQGFLVAALLTAAVITASPLIDATGFPLTAILRGIVGLLAQAFPFLLIGVLVSGAIAAFLTRDFIERRFPKSLGAGMAVSLAAGFAMPVCDCATVPVFARMVRKGIPLPSAVVFLCAAPIINPVVIWSTWFAFPDRPVLTFERVGLGILVSLVIGMSFALFPPRADILRSGIDSAGMHGNSRRSPDCTDDCAADRTAIDTGTATNTGTDTRVMARIVAMLRHAHDDLFRVVPYMLVGIVLASSIRVLWGANPPAWLTSHGMMLSILLMMGLAFLSSLCSTSDAVIARGFSTVFPMPALLGFLVLGPIMDVKNVLMLSSMFSQRFVVRLAVTAAVVVFVATMLFAGVVR</sequence>
<organism evidence="8 9">
    <name type="scientific">Bifidobacterium tibiigranuli</name>
    <dbReference type="NCBI Taxonomy" id="2172043"/>
    <lineage>
        <taxon>Bacteria</taxon>
        <taxon>Bacillati</taxon>
        <taxon>Actinomycetota</taxon>
        <taxon>Actinomycetes</taxon>
        <taxon>Bifidobacteriales</taxon>
        <taxon>Bifidobacteriaceae</taxon>
        <taxon>Bifidobacterium</taxon>
    </lineage>
</organism>
<feature type="transmembrane region" description="Helical" evidence="7">
    <location>
        <begin position="145"/>
        <end position="171"/>
    </location>
</feature>
<gene>
    <name evidence="8" type="ORF">DDE84_11115</name>
</gene>